<dbReference type="GO" id="GO:0005737">
    <property type="term" value="C:cytoplasm"/>
    <property type="evidence" value="ECO:0007669"/>
    <property type="project" value="UniProtKB-ARBA"/>
</dbReference>
<comment type="similarity">
    <text evidence="1">Belongs to the mab-21 family.</text>
</comment>
<feature type="compositionally biased region" description="Basic and acidic residues" evidence="8">
    <location>
        <begin position="1266"/>
        <end position="1277"/>
    </location>
</feature>
<dbReference type="InterPro" id="IPR024810">
    <property type="entry name" value="MAB21L/cGLR"/>
</dbReference>
<keyword evidence="3 5" id="KW-0863">Zinc-finger</keyword>
<keyword evidence="7" id="KW-0175">Coiled coil</keyword>
<dbReference type="CDD" id="cd19756">
    <property type="entry name" value="Bbox2"/>
    <property type="match status" value="1"/>
</dbReference>
<dbReference type="EnsemblMetazoa" id="G31560.2">
    <property type="protein sequence ID" value="G31560.2:cds"/>
    <property type="gene ID" value="G31560"/>
</dbReference>
<dbReference type="Pfam" id="PF03281">
    <property type="entry name" value="Mab-21"/>
    <property type="match status" value="1"/>
</dbReference>
<feature type="compositionally biased region" description="Low complexity" evidence="8">
    <location>
        <begin position="1114"/>
        <end position="1125"/>
    </location>
</feature>
<evidence type="ECO:0000313" key="11">
    <source>
        <dbReference type="EnsemblMetazoa" id="G31560.2:cds"/>
    </source>
</evidence>
<evidence type="ECO:0000256" key="3">
    <source>
        <dbReference type="ARBA" id="ARBA00022771"/>
    </source>
</evidence>
<name>A0A8W8M8K6_MAGGI</name>
<dbReference type="SUPFAM" id="SSF57850">
    <property type="entry name" value="RING/U-box"/>
    <property type="match status" value="1"/>
</dbReference>
<dbReference type="InterPro" id="IPR011042">
    <property type="entry name" value="6-blade_b-propeller_TolB-like"/>
</dbReference>
<dbReference type="InterPro" id="IPR013083">
    <property type="entry name" value="Znf_RING/FYVE/PHD"/>
</dbReference>
<feature type="compositionally biased region" description="Polar residues" evidence="8">
    <location>
        <begin position="1097"/>
        <end position="1107"/>
    </location>
</feature>
<feature type="repeat" description="TPR" evidence="6">
    <location>
        <begin position="732"/>
        <end position="765"/>
    </location>
</feature>
<dbReference type="InterPro" id="IPR046903">
    <property type="entry name" value="Mab-21-like_nuc_Trfase"/>
</dbReference>
<dbReference type="SMART" id="SM01265">
    <property type="entry name" value="Mab-21"/>
    <property type="match status" value="1"/>
</dbReference>
<keyword evidence="6" id="KW-0802">TPR repeat</keyword>
<dbReference type="Proteomes" id="UP000005408">
    <property type="component" value="Unassembled WGS sequence"/>
</dbReference>
<dbReference type="InterPro" id="IPR019734">
    <property type="entry name" value="TPR_rpt"/>
</dbReference>
<keyword evidence="2" id="KW-0479">Metal-binding</keyword>
<feature type="compositionally biased region" description="Polar residues" evidence="8">
    <location>
        <begin position="1174"/>
        <end position="1193"/>
    </location>
</feature>
<dbReference type="Gene3D" id="2.120.10.30">
    <property type="entry name" value="TolB, C-terminal domain"/>
    <property type="match status" value="1"/>
</dbReference>
<evidence type="ECO:0000256" key="4">
    <source>
        <dbReference type="ARBA" id="ARBA00022833"/>
    </source>
</evidence>
<dbReference type="Pfam" id="PF15227">
    <property type="entry name" value="zf-C3HC4_4"/>
    <property type="match status" value="1"/>
</dbReference>
<evidence type="ECO:0000259" key="10">
    <source>
        <dbReference type="PROSITE" id="PS50119"/>
    </source>
</evidence>
<sequence>MLLMFSKTGPMCEAFIQQRIFRVILRYSRKMAESQAMEDFMTGNDVPSNLPYLHLSFFVHSFVPRRYVETLVPTKTQTVVGSFAEGLRLPAFVVLKPDGTFAKKCLTKEPTVTFFHIKDVKIALPSVTDADSCHYVISQENVHAGHCRLKVLQNGSNENEQDLSVNKKGIIYLGSSLSKKKFQTKISSNKKAIDSMLGTLLNSGTGNGLDMKFSDIFTGIPEDSLDLRRPFTSQGLRGVLLSARQDRFKQQSESDQTGLIQEVEQSEVTHELAILYPGWPTQADEWVSRRRLQNWPSESGVEKVTSMGCHIVPTPHCKSSQSDIEWRLSFALAEKTLIMEELADSQRQCFLMFNMLCVHVISEGMIHQHHIRSIFFYACENLSSSLWHKNPAYCVLYLLDQLLDAVKQKFLPDYFVKKNNLLDFLSDLQSSQLERRFTTIRRRPLEELFSLAENYTILDVFPYNIEVKKMFAQVLADAKGYKSSAQAKKTVESFMIVCNGLCNGFYHEYGFEHCAAIFEDIIDNFVVPIYGKTDADKQRDYIPHLLNEKNIEFSNVLEIEEIWKPITFCRFLITRYVDGKKGAGLYEHLACLYHAASCVFKANKKDLIQKADAMFQEALNREGEGHGAGLFVEYGHFLCVCEKYTDAIKILRRAVESEMDSPTSVNYYGKMESITMDENIQREINATGSLELLSVIYAYYLLIQCYVQTKQEADLITTVQDMESMCDRVKDPKAYSLLGYSLLRTKDKQKALGAFKCALDLDPKYKLAKEHAISTLQLLSMDDLKALSQCFVCKNTLKSPKRLVCGHSFCHACIKTYLEEQQGKPSYSCPKCGYVISADPEVNSDYIASLSDDDTAQEFIFAREENIECKSHLRADVDSYCKTCMVQLCVLCRQEGHSDCDVIRLDSNLNVVFEETKESLLKKFKQMFTELTDTHSALLPKGRQLLMKKEQTALGISDYFSDLRQKVTQYLIQQEQKVQEDLENLVSLEKDLLQEDLKLCTTLLEDVEQKLTTFKKICGELDKISETSALRICTGMNGHLNHLDAVRTKLSTESPETRFIINTELEDALTSTDLIKIEVINTRQYDQRQDACAMANANDSAQAQSEQGPEDSCETSSSSVSSVTETESEEENEEIPNTNVFIEISNTEEPPPPYPGVVFDQTPVELAGTEEDQTPNQSVQTKPSMSDVISGNSPRAFHYLRPVPSAPPPTIMDSSDGGSRSSDDRRRPVSPRPVGYAISGRPQIEDDRSPLPQRRHHQPQHQAHQSVDRTQSRDRPGTHLRLQMCWKAASTAIGDMKPPRIFGLSWIDPEYLLLADRWNHRLKVIHSSGNVVHVFSLGNFQPWDIASMPNRYSAIAVPEAKMIYVMLYVKPELIIKKKIPTKRGYSVLTYNPANQTFIGATLSQFFSPPGIDILNREGHIMTSCYPENTGRTFLSYPRGIAVVDDRIMVTDFQKKSVIFVKMAGRGHIFQKYQGTETFPLREPNGLVLNSRDRYVIVIDSRSNRLHVVSPSGRFLGMVDTELDNEEPCKADIFISHDSAPLLAIAFSNGNVATYRVLDR</sequence>
<keyword evidence="12" id="KW-1185">Reference proteome</keyword>
<evidence type="ECO:0000313" key="12">
    <source>
        <dbReference type="Proteomes" id="UP000005408"/>
    </source>
</evidence>
<dbReference type="InterPro" id="IPR017907">
    <property type="entry name" value="Znf_RING_CS"/>
</dbReference>
<dbReference type="InterPro" id="IPR000315">
    <property type="entry name" value="Znf_B-box"/>
</dbReference>
<feature type="region of interest" description="Disordered" evidence="8">
    <location>
        <begin position="1096"/>
        <end position="1138"/>
    </location>
</feature>
<evidence type="ECO:0000256" key="6">
    <source>
        <dbReference type="PROSITE-ProRule" id="PRU00339"/>
    </source>
</evidence>
<evidence type="ECO:0000259" key="9">
    <source>
        <dbReference type="PROSITE" id="PS50089"/>
    </source>
</evidence>
<dbReference type="PANTHER" id="PTHR10656:SF69">
    <property type="entry name" value="MAB-21-LIKE HHH_H2TH-LIKE DOMAIN-CONTAINING PROTEIN"/>
    <property type="match status" value="1"/>
</dbReference>
<feature type="domain" description="RING-type" evidence="9">
    <location>
        <begin position="790"/>
        <end position="832"/>
    </location>
</feature>
<evidence type="ECO:0008006" key="13">
    <source>
        <dbReference type="Google" id="ProtNLM"/>
    </source>
</evidence>
<feature type="coiled-coil region" evidence="7">
    <location>
        <begin position="971"/>
        <end position="1010"/>
    </location>
</feature>
<dbReference type="SUPFAM" id="SSF101898">
    <property type="entry name" value="NHL repeat"/>
    <property type="match status" value="1"/>
</dbReference>
<dbReference type="PROSITE" id="PS50089">
    <property type="entry name" value="ZF_RING_2"/>
    <property type="match status" value="1"/>
</dbReference>
<dbReference type="GO" id="GO:0008270">
    <property type="term" value="F:zinc ion binding"/>
    <property type="evidence" value="ECO:0007669"/>
    <property type="project" value="UniProtKB-KW"/>
</dbReference>
<protein>
    <recommendedName>
        <fullName evidence="13">RING-type domain-containing protein</fullName>
    </recommendedName>
</protein>
<evidence type="ECO:0000256" key="1">
    <source>
        <dbReference type="ARBA" id="ARBA00008307"/>
    </source>
</evidence>
<proteinExistence type="inferred from homology"/>
<dbReference type="SUPFAM" id="SSF57845">
    <property type="entry name" value="B-box zinc-binding domain"/>
    <property type="match status" value="1"/>
</dbReference>
<feature type="domain" description="B box-type" evidence="10">
    <location>
        <begin position="864"/>
        <end position="905"/>
    </location>
</feature>
<organism evidence="11 12">
    <name type="scientific">Magallana gigas</name>
    <name type="common">Pacific oyster</name>
    <name type="synonym">Crassostrea gigas</name>
    <dbReference type="NCBI Taxonomy" id="29159"/>
    <lineage>
        <taxon>Eukaryota</taxon>
        <taxon>Metazoa</taxon>
        <taxon>Spiralia</taxon>
        <taxon>Lophotrochozoa</taxon>
        <taxon>Mollusca</taxon>
        <taxon>Bivalvia</taxon>
        <taxon>Autobranchia</taxon>
        <taxon>Pteriomorphia</taxon>
        <taxon>Ostreida</taxon>
        <taxon>Ostreoidea</taxon>
        <taxon>Ostreidae</taxon>
        <taxon>Magallana</taxon>
    </lineage>
</organism>
<dbReference type="Gene3D" id="1.25.40.10">
    <property type="entry name" value="Tetratricopeptide repeat domain"/>
    <property type="match status" value="1"/>
</dbReference>
<evidence type="ECO:0000256" key="5">
    <source>
        <dbReference type="PROSITE-ProRule" id="PRU00024"/>
    </source>
</evidence>
<feature type="region of interest" description="Disordered" evidence="8">
    <location>
        <begin position="1169"/>
        <end position="1277"/>
    </location>
</feature>
<dbReference type="InterPro" id="IPR001841">
    <property type="entry name" value="Znf_RING"/>
</dbReference>
<dbReference type="Gene3D" id="3.30.40.10">
    <property type="entry name" value="Zinc/RING finger domain, C3HC4 (zinc finger)"/>
    <property type="match status" value="1"/>
</dbReference>
<dbReference type="PANTHER" id="PTHR10656">
    <property type="entry name" value="CELL FATE DETERMINING PROTEIN MAB21-RELATED"/>
    <property type="match status" value="1"/>
</dbReference>
<accession>A0A8W8M8K6</accession>
<evidence type="ECO:0000256" key="8">
    <source>
        <dbReference type="SAM" id="MobiDB-lite"/>
    </source>
</evidence>
<keyword evidence="4" id="KW-0862">Zinc</keyword>
<reference evidence="11" key="1">
    <citation type="submission" date="2022-08" db="UniProtKB">
        <authorList>
            <consortium name="EnsemblMetazoa"/>
        </authorList>
    </citation>
    <scope>IDENTIFICATION</scope>
    <source>
        <strain evidence="11">05x7-T-G4-1.051#20</strain>
    </source>
</reference>
<dbReference type="InterPro" id="IPR011990">
    <property type="entry name" value="TPR-like_helical_dom_sf"/>
</dbReference>
<dbReference type="SUPFAM" id="SSF48452">
    <property type="entry name" value="TPR-like"/>
    <property type="match status" value="1"/>
</dbReference>
<evidence type="ECO:0000256" key="2">
    <source>
        <dbReference type="ARBA" id="ARBA00022723"/>
    </source>
</evidence>
<evidence type="ECO:0000256" key="7">
    <source>
        <dbReference type="SAM" id="Coils"/>
    </source>
</evidence>
<dbReference type="PROSITE" id="PS50005">
    <property type="entry name" value="TPR"/>
    <property type="match status" value="1"/>
</dbReference>
<dbReference type="InterPro" id="IPR046906">
    <property type="entry name" value="Mab-21_HhH/H2TH-like"/>
</dbReference>
<dbReference type="SMART" id="SM00028">
    <property type="entry name" value="TPR"/>
    <property type="match status" value="1"/>
</dbReference>
<dbReference type="PROSITE" id="PS50119">
    <property type="entry name" value="ZF_BBOX"/>
    <property type="match status" value="1"/>
</dbReference>
<dbReference type="Pfam" id="PF20266">
    <property type="entry name" value="Mab-21_C"/>
    <property type="match status" value="1"/>
</dbReference>
<dbReference type="Gene3D" id="1.10.1410.40">
    <property type="match status" value="1"/>
</dbReference>
<dbReference type="Gene3D" id="3.30.160.60">
    <property type="entry name" value="Classic Zinc Finger"/>
    <property type="match status" value="1"/>
</dbReference>
<dbReference type="PROSITE" id="PS00518">
    <property type="entry name" value="ZF_RING_1"/>
    <property type="match status" value="1"/>
</dbReference>
<dbReference type="SMART" id="SM00184">
    <property type="entry name" value="RING"/>
    <property type="match status" value="1"/>
</dbReference>